<accession>A0ABT4UE20</accession>
<evidence type="ECO:0000259" key="3">
    <source>
        <dbReference type="Pfam" id="PF19580"/>
    </source>
</evidence>
<feature type="compositionally biased region" description="Basic and acidic residues" evidence="1">
    <location>
        <begin position="613"/>
        <end position="622"/>
    </location>
</feature>
<reference evidence="4 5" key="1">
    <citation type="submission" date="2023-01" db="EMBL/GenBank/DDBJ databases">
        <title>Draft genome sequence of Nocardiopsis sp. RSe5-2 isolated from halophytes.</title>
        <authorList>
            <person name="Duangmal K."/>
            <person name="Chantavorakit T."/>
        </authorList>
    </citation>
    <scope>NUCLEOTIDE SEQUENCE [LARGE SCALE GENOMIC DNA]</scope>
    <source>
        <strain evidence="4 5">RSe5-2</strain>
    </source>
</reference>
<sequence length="643" mass="68289">MGGAPTPRLPLPRSARPLAAVALSAALAASGGAAAQADAAPRIHEIQGTTRLSPFDGREVAGVTGTVTAVNAFGSARGFWFQDPEGDGDPRTSEALFVFTGRTTPDVAPGDTVAVGGRVQEYSPGDGLQTVTQIADASWEVTGTAEVPGAVVLEPGTVPAEYAPEGDDISGYDLEPGAFALDYWESREHMVVRVEDARTVGPTDAYNGLWVTTEPGRNASPRGGTVYGGYDDPNSGRLKVESLIPFSERPFPEVDTGDELAGTTQGPLYYTRFGGYVLKATELGAHVDNGLERTAAEPAEDWELSAAAYNVENLSPEDDRAKFDRLGEGIAEGLASPAIVSLEEVQDDSGPADDGTVSAERTLEMLTGAVEAAGGPSYEWRLIDPEDKRDGGQPGGNIRNALLFDPERVSFTDRPGGDATTPVEVVGEGAGTRLSVSPGRIAPKDAAWEDSRKPLVGEFSFEGRPVFVVTNHFASKGGDQALHGTAQPPERSSEVQRHAQAEVVRAFVDELQAANPDANVLVVGDLNDFWFSETLGTLTDGGALHNPMEDLPAEERYTYVYDGNSQALDHMLVSGALAGRARLDIVRLNSEFHDQVSDHDPQVVRFRPLSGDAKTDRKEQRRWYGKPGKGGGHGYGHDRPGRG</sequence>
<keyword evidence="2" id="KW-0732">Signal</keyword>
<organism evidence="4 5">
    <name type="scientific">Nocardiopsis endophytica</name>
    <dbReference type="NCBI Taxonomy" id="3018445"/>
    <lineage>
        <taxon>Bacteria</taxon>
        <taxon>Bacillati</taxon>
        <taxon>Actinomycetota</taxon>
        <taxon>Actinomycetes</taxon>
        <taxon>Streptosporangiales</taxon>
        <taxon>Nocardiopsidaceae</taxon>
        <taxon>Nocardiopsis</taxon>
    </lineage>
</organism>
<proteinExistence type="predicted"/>
<dbReference type="Proteomes" id="UP001527866">
    <property type="component" value="Unassembled WGS sequence"/>
</dbReference>
<dbReference type="SUPFAM" id="SSF56219">
    <property type="entry name" value="DNase I-like"/>
    <property type="match status" value="1"/>
</dbReference>
<evidence type="ECO:0000256" key="1">
    <source>
        <dbReference type="SAM" id="MobiDB-lite"/>
    </source>
</evidence>
<dbReference type="CDD" id="cd04486">
    <property type="entry name" value="YhcR_OBF_like"/>
    <property type="match status" value="1"/>
</dbReference>
<dbReference type="PANTHER" id="PTHR42834:SF1">
    <property type="entry name" value="ENDONUCLEASE_EXONUCLEASE_PHOSPHATASE FAMILY PROTEIN (AFU_ORTHOLOGUE AFUA_3G09210)"/>
    <property type="match status" value="1"/>
</dbReference>
<dbReference type="Pfam" id="PF19580">
    <property type="entry name" value="Exo_endo_phos_3"/>
    <property type="match status" value="1"/>
</dbReference>
<dbReference type="EMBL" id="JAQFWQ010000177">
    <property type="protein sequence ID" value="MDA2815168.1"/>
    <property type="molecule type" value="Genomic_DNA"/>
</dbReference>
<feature type="domain" description="Endonuclease/exonuclease/phosphatase" evidence="3">
    <location>
        <begin position="455"/>
        <end position="581"/>
    </location>
</feature>
<evidence type="ECO:0000313" key="4">
    <source>
        <dbReference type="EMBL" id="MDA2815168.1"/>
    </source>
</evidence>
<dbReference type="InterPro" id="IPR036691">
    <property type="entry name" value="Endo/exonu/phosph_ase_sf"/>
</dbReference>
<evidence type="ECO:0000313" key="5">
    <source>
        <dbReference type="Proteomes" id="UP001527866"/>
    </source>
</evidence>
<keyword evidence="4" id="KW-0540">Nuclease</keyword>
<dbReference type="RefSeq" id="WP_270690795.1">
    <property type="nucleotide sequence ID" value="NZ_JAQFWQ010000177.1"/>
</dbReference>
<dbReference type="GO" id="GO:0004519">
    <property type="term" value="F:endonuclease activity"/>
    <property type="evidence" value="ECO:0007669"/>
    <property type="project" value="UniProtKB-KW"/>
</dbReference>
<keyword evidence="4" id="KW-0378">Hydrolase</keyword>
<gene>
    <name evidence="4" type="ORF">O4J56_31290</name>
</gene>
<evidence type="ECO:0000256" key="2">
    <source>
        <dbReference type="SAM" id="SignalP"/>
    </source>
</evidence>
<keyword evidence="5" id="KW-1185">Reference proteome</keyword>
<feature type="chain" id="PRO_5045840212" evidence="2">
    <location>
        <begin position="36"/>
        <end position="643"/>
    </location>
</feature>
<feature type="region of interest" description="Disordered" evidence="1">
    <location>
        <begin position="608"/>
        <end position="643"/>
    </location>
</feature>
<keyword evidence="4" id="KW-0255">Endonuclease</keyword>
<dbReference type="InterPro" id="IPR005135">
    <property type="entry name" value="Endo/exonuclease/phosphatase"/>
</dbReference>
<protein>
    <submittedName>
        <fullName evidence="4">Endonuclease/exonuclease/phosphatase family protein</fullName>
    </submittedName>
</protein>
<feature type="signal peptide" evidence="2">
    <location>
        <begin position="1"/>
        <end position="35"/>
    </location>
</feature>
<dbReference type="Gene3D" id="3.60.10.10">
    <property type="entry name" value="Endonuclease/exonuclease/phosphatase"/>
    <property type="match status" value="1"/>
</dbReference>
<name>A0ABT4UE20_9ACTN</name>
<comment type="caution">
    <text evidence="4">The sequence shown here is derived from an EMBL/GenBank/DDBJ whole genome shotgun (WGS) entry which is preliminary data.</text>
</comment>
<dbReference type="PANTHER" id="PTHR42834">
    <property type="entry name" value="ENDONUCLEASE/EXONUCLEASE/PHOSPHATASE FAMILY PROTEIN (AFU_ORTHOLOGUE AFUA_3G09210)"/>
    <property type="match status" value="1"/>
</dbReference>